<dbReference type="AlphaFoldDB" id="A0A429GAC6"/>
<evidence type="ECO:0008006" key="3">
    <source>
        <dbReference type="Google" id="ProtNLM"/>
    </source>
</evidence>
<dbReference type="SUPFAM" id="SSF46785">
    <property type="entry name" value="Winged helix' DNA-binding domain"/>
    <property type="match status" value="1"/>
</dbReference>
<accession>A0A429GAC6</accession>
<feature type="non-terminal residue" evidence="1">
    <location>
        <position position="1"/>
    </location>
</feature>
<organism evidence="1 2">
    <name type="scientific">Candidatus Korarchaeum cryptofilum</name>
    <dbReference type="NCBI Taxonomy" id="498846"/>
    <lineage>
        <taxon>Archaea</taxon>
        <taxon>Thermoproteota</taxon>
        <taxon>Candidatus Korarchaeia</taxon>
        <taxon>Candidatus Korarchaeales</taxon>
        <taxon>Candidatus Korarchaeaceae</taxon>
        <taxon>Candidatus Korarchaeum</taxon>
    </lineage>
</organism>
<dbReference type="Proteomes" id="UP000278149">
    <property type="component" value="Unassembled WGS sequence"/>
</dbReference>
<dbReference type="EMBL" id="RCOR01000005">
    <property type="protein sequence ID" value="RSN70746.1"/>
    <property type="molecule type" value="Genomic_DNA"/>
</dbReference>
<gene>
    <name evidence="1" type="ORF">D9Q81_00525</name>
</gene>
<proteinExistence type="predicted"/>
<dbReference type="Gene3D" id="1.10.10.10">
    <property type="entry name" value="Winged helix-like DNA-binding domain superfamily/Winged helix DNA-binding domain"/>
    <property type="match status" value="1"/>
</dbReference>
<name>A0A429GAC6_9CREN</name>
<dbReference type="RefSeq" id="WP_148113941.1">
    <property type="nucleotide sequence ID" value="NZ_RCOR01000005.1"/>
</dbReference>
<evidence type="ECO:0000313" key="2">
    <source>
        <dbReference type="Proteomes" id="UP000278149"/>
    </source>
</evidence>
<protein>
    <recommendedName>
        <fullName evidence="3">MarR family transcriptional regulator</fullName>
    </recommendedName>
</protein>
<dbReference type="InterPro" id="IPR036388">
    <property type="entry name" value="WH-like_DNA-bd_sf"/>
</dbReference>
<comment type="caution">
    <text evidence="1">The sequence shown here is derived from an EMBL/GenBank/DDBJ whole genome shotgun (WGS) entry which is preliminary data.</text>
</comment>
<reference evidence="1 2" key="1">
    <citation type="submission" date="2018-10" db="EMBL/GenBank/DDBJ databases">
        <title>Co-occurring genomic capacity for anaerobic methane metabolism and dissimilatory sulfite reduction discovered in the Korarchaeota.</title>
        <authorList>
            <person name="Mckay L.J."/>
            <person name="Dlakic M."/>
            <person name="Fields M.W."/>
            <person name="Delmont T.O."/>
            <person name="Eren A.M."/>
            <person name="Jay Z.J."/>
            <person name="Klingelsmith K.B."/>
            <person name="Rusch D.B."/>
            <person name="Inskeep W.P."/>
        </authorList>
    </citation>
    <scope>NUCLEOTIDE SEQUENCE [LARGE SCALE GENOMIC DNA]</scope>
    <source>
        <strain evidence="1 2">WS</strain>
    </source>
</reference>
<evidence type="ECO:0000313" key="1">
    <source>
        <dbReference type="EMBL" id="RSN70746.1"/>
    </source>
</evidence>
<dbReference type="InterPro" id="IPR036390">
    <property type="entry name" value="WH_DNA-bd_sf"/>
</dbReference>
<sequence>YINVDEISQQFCVPKSFVEHVIQELLRKGYIKMFNSEDEKKMCVLCPLKGACCIEKTKIKYYMLTEEGEEKLREIGKHQDL</sequence>